<dbReference type="Pfam" id="PF00207">
    <property type="entry name" value="A2M"/>
    <property type="match status" value="1"/>
</dbReference>
<comment type="subcellular location">
    <subcellularLocation>
        <location evidence="1">Secreted</location>
    </subcellularLocation>
</comment>
<dbReference type="Pfam" id="PF07677">
    <property type="entry name" value="A2M_recep"/>
    <property type="match status" value="1"/>
</dbReference>
<dbReference type="Gene3D" id="6.20.50.160">
    <property type="match status" value="1"/>
</dbReference>
<dbReference type="InterPro" id="IPR008930">
    <property type="entry name" value="Terpenoid_cyclase/PrenylTrfase"/>
</dbReference>
<dbReference type="Gene3D" id="2.40.50.120">
    <property type="match status" value="1"/>
</dbReference>
<dbReference type="SMART" id="SM01419">
    <property type="entry name" value="Thiol-ester_cl"/>
    <property type="match status" value="1"/>
</dbReference>
<feature type="domain" description="NTR" evidence="5">
    <location>
        <begin position="1497"/>
        <end position="1646"/>
    </location>
</feature>
<dbReference type="Pfam" id="PF17790">
    <property type="entry name" value="MG1"/>
    <property type="match status" value="1"/>
</dbReference>
<organism evidence="6 7">
    <name type="scientific">Kryptolebias marmoratus</name>
    <name type="common">Mangrove killifish</name>
    <name type="synonym">Rivulus marmoratus</name>
    <dbReference type="NCBI Taxonomy" id="37003"/>
    <lineage>
        <taxon>Eukaryota</taxon>
        <taxon>Metazoa</taxon>
        <taxon>Chordata</taxon>
        <taxon>Craniata</taxon>
        <taxon>Vertebrata</taxon>
        <taxon>Euteleostomi</taxon>
        <taxon>Actinopterygii</taxon>
        <taxon>Neopterygii</taxon>
        <taxon>Teleostei</taxon>
        <taxon>Neoteleostei</taxon>
        <taxon>Acanthomorphata</taxon>
        <taxon>Ovalentaria</taxon>
        <taxon>Atherinomorphae</taxon>
        <taxon>Cyprinodontiformes</taxon>
        <taxon>Rivulidae</taxon>
        <taxon>Kryptolebias</taxon>
    </lineage>
</organism>
<dbReference type="Gene3D" id="2.60.40.1940">
    <property type="match status" value="1"/>
</dbReference>
<dbReference type="InterPro" id="IPR008993">
    <property type="entry name" value="TIMP-like_OB-fold"/>
</dbReference>
<dbReference type="InterPro" id="IPR018081">
    <property type="entry name" value="Anaphylatoxin_comp_syst"/>
</dbReference>
<dbReference type="PROSITE" id="PS50189">
    <property type="entry name" value="NTR"/>
    <property type="match status" value="1"/>
</dbReference>
<name>A0A3Q3B0H4_KRYMA</name>
<keyword evidence="2" id="KW-0964">Secreted</keyword>
<evidence type="ECO:0000259" key="4">
    <source>
        <dbReference type="PROSITE" id="PS01178"/>
    </source>
</evidence>
<protein>
    <submittedName>
        <fullName evidence="6">Complement C4B (Chido/Rodgers blood group)</fullName>
    </submittedName>
</protein>
<evidence type="ECO:0000256" key="1">
    <source>
        <dbReference type="ARBA" id="ARBA00004613"/>
    </source>
</evidence>
<dbReference type="InterPro" id="IPR050473">
    <property type="entry name" value="A2M/Complement_sys"/>
</dbReference>
<dbReference type="Proteomes" id="UP000264800">
    <property type="component" value="Unplaced"/>
</dbReference>
<dbReference type="GO" id="GO:0006956">
    <property type="term" value="P:complement activation"/>
    <property type="evidence" value="ECO:0007669"/>
    <property type="project" value="TreeGrafter"/>
</dbReference>
<dbReference type="PROSITE" id="PS01178">
    <property type="entry name" value="ANAPHYLATOXIN_2"/>
    <property type="match status" value="1"/>
</dbReference>
<evidence type="ECO:0000256" key="2">
    <source>
        <dbReference type="ARBA" id="ARBA00022525"/>
    </source>
</evidence>
<dbReference type="Pfam" id="PF07703">
    <property type="entry name" value="A2M_BRD"/>
    <property type="match status" value="1"/>
</dbReference>
<dbReference type="InterPro" id="IPR018933">
    <property type="entry name" value="Netrin_module_non-TIMP"/>
</dbReference>
<dbReference type="FunFam" id="2.60.40.10:FF:000155">
    <property type="entry name" value="complement C3 isoform X1"/>
    <property type="match status" value="1"/>
</dbReference>
<dbReference type="PANTHER" id="PTHR11412:SF144">
    <property type="entry name" value="COMPLEMENT C4-B"/>
    <property type="match status" value="1"/>
</dbReference>
<dbReference type="InterPro" id="IPR009048">
    <property type="entry name" value="A-macroglobulin_rcpt-bd"/>
</dbReference>
<dbReference type="InterPro" id="IPR013783">
    <property type="entry name" value="Ig-like_fold"/>
</dbReference>
<dbReference type="SMART" id="SM01360">
    <property type="entry name" value="A2M"/>
    <property type="match status" value="1"/>
</dbReference>
<dbReference type="Gene3D" id="2.60.40.1930">
    <property type="match status" value="3"/>
</dbReference>
<dbReference type="FunFam" id="2.60.40.690:FF:000002">
    <property type="entry name" value="Complement C4 isoform-A"/>
    <property type="match status" value="1"/>
</dbReference>
<keyword evidence="7" id="KW-1185">Reference proteome</keyword>
<dbReference type="PANTHER" id="PTHR11412">
    <property type="entry name" value="MACROGLOBULIN / COMPLEMENT"/>
    <property type="match status" value="1"/>
</dbReference>
<evidence type="ECO:0000313" key="7">
    <source>
        <dbReference type="Proteomes" id="UP000264800"/>
    </source>
</evidence>
<dbReference type="InterPro" id="IPR001599">
    <property type="entry name" value="Macroglobln_a2"/>
</dbReference>
<dbReference type="SUPFAM" id="SSF50242">
    <property type="entry name" value="TIMP-like"/>
    <property type="match status" value="1"/>
</dbReference>
<dbReference type="GO" id="GO:0005615">
    <property type="term" value="C:extracellular space"/>
    <property type="evidence" value="ECO:0007669"/>
    <property type="project" value="InterPro"/>
</dbReference>
<dbReference type="Pfam" id="PF07678">
    <property type="entry name" value="TED_complement"/>
    <property type="match status" value="1"/>
</dbReference>
<dbReference type="InterPro" id="IPR000020">
    <property type="entry name" value="Anaphylatoxin/fibulin"/>
</dbReference>
<dbReference type="SMART" id="SM00104">
    <property type="entry name" value="ANATO"/>
    <property type="match status" value="1"/>
</dbReference>
<dbReference type="InterPro" id="IPR041425">
    <property type="entry name" value="C3/4/5_MG1"/>
</dbReference>
<dbReference type="SMART" id="SM00643">
    <property type="entry name" value="C345C"/>
    <property type="match status" value="1"/>
</dbReference>
<dbReference type="Gene3D" id="2.60.120.1540">
    <property type="match status" value="1"/>
</dbReference>
<dbReference type="SMART" id="SM01361">
    <property type="entry name" value="A2M_recep"/>
    <property type="match status" value="1"/>
</dbReference>
<dbReference type="SMART" id="SM01359">
    <property type="entry name" value="A2M_N_2"/>
    <property type="match status" value="1"/>
</dbReference>
<dbReference type="Pfam" id="PF01821">
    <property type="entry name" value="ANATO"/>
    <property type="match status" value="1"/>
</dbReference>
<sequence>LAACCKNIICFILLAESKNDYRFFISAPNVFHLGVKEKVLVQMGGSYLNQEVTLYLEDEIAGTVMSEKKTALCTREEEMQTIQLERWSKNLRYLSLVAEVDSSKKRHMTRVLVSNHRGYLFIQTDQPMYNPTQKVNYRIFSLDHTFRPREEFVYISNTFNASSQPEQHMFSLYRMGTWKITAHYEGDEENAAVREFKVQTFVLPSFEVNIEMRQRYILLNDEQLQFTISAMYTHGEKVKGAYHCRIGVTKKGEAHDQTTPIFIKGLELTGSIKNGSVALTLELEKINSTLMGQLNKTLSGLLKTEWQLYLGVFVTNIQSGEIQQGQVYLPIISQKYSIDLSRTRSHFLPGHPLDVVVFMRLPDGTPAVGVPTDITVTLKDAEEREQGTTDQDGAVYTTVNIPSVTQVTVKVTDGVQERRNSHDWSFLLYVLQVLSRGIITKTGSLPIGTSVKHNLKITADMVPSFRLIGYYHSTNDAIVSDSVWVDVRDECEIKVKVKHKEQPRPGKTTTLQFDLNGQSATVALLAVDKAFYSLKADNKLTAKQVFSTMESYDLGCTFGGGADSSSVLVDAGLSFISQSGAHHRRHFKCDSPAVRQRRSVDLQQEMMNLKSKFKDPDLQDCCTNAFSSILMRRTCEERAARVRLVKKNETCADAFLQCCKDAEKLRQKKEQEIAQSGLGRTATTADIEQFFLDTSQYIRRFFPPSFAFKDFQVDGKKLYSLALPDSITTWEIQVVTISPTTGFCVVKPHEVKAFQETFVSLRLPYSVKKFEQLSVSPVIYNYGTKPLQLAVHMEQTEGLCSPASATKASYVTIDVEPQSSQLVSFTIVPMVTGPIPIKIRLFDVEDERGIDGVEKSLNVQTEGFEKRVEQTKRVELDGEGSFSKTLYIDGSLPDETVPDTSSNIFISIEGSGFGSSHARRLLSPENVNKLIVLPTGCLEQTMTKLAPTALAVRYLDLSDQWFDLPPGARDEAFDHLVHGYTWILNYKAKSSGGYGVFTLEHLCFFLFLRVTAYVVKVLSLVAERQKAAFGPQGRGIKVVPEEEINHSVSYLLSAQNSDGSFSDPNLVFHRDIQNDIDASLTAFITLALNRSLQFLTSGNRTKASLSKATIYLQSKLEELSHIHAVAITAYCLSVCLPQKADGLPAWMKLQSLMTKNEDDCYPWKKHPNPANKIVVDAIAIATTAYALLAAVEFEEYKWADQLACWLTSQENYNGGYKSTQDTVMVLEALSEYELKRYKPEPDAKMKAEFTVPAKTETVTLEVKNKKEKVETNLKKLAGNNITAQLTGKGSFTMKVTFYLLDPEDDCTQLSISVTVEGKVKYTKKIEENYDYYEDYDQTGDKQAQEEPSGIELFGSSGRDFENNQNSDNTVTYTVCVSTNTTLTGMAIADITLLSGFEAKTKDLDELKVPPEQYISHYEVSYGRVLIYFNELYEQQECISFDAIQRVPIGLLQPAPAVFYDYYEPDRRCTVFYSAPKRSKMISKLCSEDVCQCAERPCHKMQETFKSQRGKKITKAKRFEHTCFFPIADYAYIVEVQSVSIRSNFELYKTNITEILRINGDYRVTTNSVRVFAKRLQCKGELEIKKQYLIMGKDGSTKDSDGQMQYLLESNTWVEKRPQSEECKKSANRAACIEFNAFIEEYKTDGCRQ</sequence>
<reference evidence="6" key="1">
    <citation type="submission" date="2025-08" db="UniProtKB">
        <authorList>
            <consortium name="Ensembl"/>
        </authorList>
    </citation>
    <scope>IDENTIFICATION</scope>
</reference>
<dbReference type="SUPFAM" id="SSF49410">
    <property type="entry name" value="Alpha-macroglobulin receptor domain"/>
    <property type="match status" value="1"/>
</dbReference>
<dbReference type="FunFam" id="2.40.50.120:FF:000013">
    <property type="entry name" value="Complement C3"/>
    <property type="match status" value="1"/>
</dbReference>
<dbReference type="CDD" id="cd00017">
    <property type="entry name" value="ANATO"/>
    <property type="match status" value="1"/>
</dbReference>
<dbReference type="InterPro" id="IPR001134">
    <property type="entry name" value="Netrin_domain"/>
</dbReference>
<evidence type="ECO:0000313" key="6">
    <source>
        <dbReference type="Ensembl" id="ENSKMAP00000022356.1"/>
    </source>
</evidence>
<dbReference type="STRING" id="37003.ENSKMAP00000022356"/>
<dbReference type="Gene3D" id="1.20.91.20">
    <property type="entry name" value="Anaphylotoxins (complement system)"/>
    <property type="match status" value="1"/>
</dbReference>
<dbReference type="InterPro" id="IPR047565">
    <property type="entry name" value="Alpha-macroglob_thiol-ester_cl"/>
</dbReference>
<evidence type="ECO:0000259" key="5">
    <source>
        <dbReference type="PROSITE" id="PS50189"/>
    </source>
</evidence>
<dbReference type="GO" id="GO:0004866">
    <property type="term" value="F:endopeptidase inhibitor activity"/>
    <property type="evidence" value="ECO:0007669"/>
    <property type="project" value="InterPro"/>
</dbReference>
<feature type="domain" description="Anaphylatoxin-like" evidence="4">
    <location>
        <begin position="621"/>
        <end position="659"/>
    </location>
</feature>
<dbReference type="InterPro" id="IPR011626">
    <property type="entry name" value="Alpha-macroglobulin_TED"/>
</dbReference>
<accession>A0A3Q3B0H4</accession>
<dbReference type="Ensembl" id="ENSKMAT00000022641.1">
    <property type="protein sequence ID" value="ENSKMAP00000022356.1"/>
    <property type="gene ID" value="ENSKMAG00000016480.1"/>
</dbReference>
<dbReference type="Gene3D" id="2.60.40.690">
    <property type="entry name" value="Alpha-macroglobulin, receptor-binding domain"/>
    <property type="match status" value="1"/>
</dbReference>
<dbReference type="Gene3D" id="1.50.10.20">
    <property type="match status" value="1"/>
</dbReference>
<dbReference type="GeneTree" id="ENSGT00940000155739"/>
<evidence type="ECO:0000256" key="3">
    <source>
        <dbReference type="ARBA" id="ARBA00023157"/>
    </source>
</evidence>
<proteinExistence type="predicted"/>
<dbReference type="InterPro" id="IPR011625">
    <property type="entry name" value="A2M_N_BRD"/>
</dbReference>
<dbReference type="Gene3D" id="2.20.130.20">
    <property type="match status" value="1"/>
</dbReference>
<keyword evidence="3" id="KW-1015">Disulfide bond</keyword>
<dbReference type="SUPFAM" id="SSF48239">
    <property type="entry name" value="Terpenoid cyclases/Protein prenyltransferases"/>
    <property type="match status" value="1"/>
</dbReference>
<reference evidence="6" key="2">
    <citation type="submission" date="2025-09" db="UniProtKB">
        <authorList>
            <consortium name="Ensembl"/>
        </authorList>
    </citation>
    <scope>IDENTIFICATION</scope>
</reference>
<dbReference type="Gene3D" id="2.60.40.10">
    <property type="entry name" value="Immunoglobulins"/>
    <property type="match status" value="2"/>
</dbReference>
<dbReference type="Pfam" id="PF17791">
    <property type="entry name" value="MG3"/>
    <property type="match status" value="1"/>
</dbReference>
<dbReference type="InterPro" id="IPR036595">
    <property type="entry name" value="A-macroglobulin_rcpt-bd_sf"/>
</dbReference>
<dbReference type="Pfam" id="PF01759">
    <property type="entry name" value="NTR"/>
    <property type="match status" value="1"/>
</dbReference>
<dbReference type="InterPro" id="IPR041555">
    <property type="entry name" value="MG3"/>
</dbReference>
<dbReference type="SUPFAM" id="SSF47686">
    <property type="entry name" value="Anaphylotoxins (complement system)"/>
    <property type="match status" value="1"/>
</dbReference>